<organism evidence="1 2">
    <name type="scientific">Paenibacillus vulneris</name>
    <dbReference type="NCBI Taxonomy" id="1133364"/>
    <lineage>
        <taxon>Bacteria</taxon>
        <taxon>Bacillati</taxon>
        <taxon>Bacillota</taxon>
        <taxon>Bacilli</taxon>
        <taxon>Bacillales</taxon>
        <taxon>Paenibacillaceae</taxon>
        <taxon>Paenibacillus</taxon>
    </lineage>
</organism>
<dbReference type="PRINTS" id="PR00081">
    <property type="entry name" value="GDHRDH"/>
</dbReference>
<dbReference type="PANTHER" id="PTHR44147:SF2">
    <property type="entry name" value="DEHYDROGENASE_REDUCTASE SDR FAMILY MEMBER 1"/>
    <property type="match status" value="1"/>
</dbReference>
<dbReference type="NCBIfam" id="NF006159">
    <property type="entry name" value="PRK08303.1"/>
    <property type="match status" value="1"/>
</dbReference>
<gene>
    <name evidence="1" type="ORF">ACFQ4B_15130</name>
</gene>
<dbReference type="RefSeq" id="WP_345585404.1">
    <property type="nucleotide sequence ID" value="NZ_BAABJG010000003.1"/>
</dbReference>
<dbReference type="InterPro" id="IPR002347">
    <property type="entry name" value="SDR_fam"/>
</dbReference>
<accession>A0ABW3ULW3</accession>
<dbReference type="SUPFAM" id="SSF51735">
    <property type="entry name" value="NAD(P)-binding Rossmann-fold domains"/>
    <property type="match status" value="1"/>
</dbReference>
<sequence length="295" mass="32359">MSIHANKPLEGRVALVAGATRGAGRAIAIKLGEAGATVYVTGRSTRGNPSPMKRPETIEETAELVTARGGFGIYHAVDHTEESQVKMLFERISDEQKGRLDILVNDVWGGEMLVHWGTGFWESPLADGLLLQKQAVHSHMITSYYAAPLMVKRKRGLIVEVTDGVGYHYRGNLYHSLAKIGVSHLAQAMAADLKPHGVAAVSVTPGFLRSEEMLEHFGVTEENWQEAGKKDIHFLQSETPFFVGQAIASLATDPRVMDKTGQLLSSWGLSDDYGFADEDGRRPHWGRYAEEQGFS</sequence>
<evidence type="ECO:0000313" key="1">
    <source>
        <dbReference type="EMBL" id="MFD1221452.1"/>
    </source>
</evidence>
<dbReference type="PANTHER" id="PTHR44147">
    <property type="entry name" value="DEHYDROGENASE/REDUCTASE SDR FAMILY MEMBER 1"/>
    <property type="match status" value="1"/>
</dbReference>
<protein>
    <submittedName>
        <fullName evidence="1">SDR family oxidoreductase</fullName>
    </submittedName>
</protein>
<dbReference type="Gene3D" id="3.40.50.720">
    <property type="entry name" value="NAD(P)-binding Rossmann-like Domain"/>
    <property type="match status" value="1"/>
</dbReference>
<dbReference type="Pfam" id="PF00106">
    <property type="entry name" value="adh_short"/>
    <property type="match status" value="1"/>
</dbReference>
<name>A0ABW3ULW3_9BACL</name>
<keyword evidence="2" id="KW-1185">Reference proteome</keyword>
<dbReference type="InterPro" id="IPR036291">
    <property type="entry name" value="NAD(P)-bd_dom_sf"/>
</dbReference>
<proteinExistence type="predicted"/>
<reference evidence="2" key="1">
    <citation type="journal article" date="2019" name="Int. J. Syst. Evol. Microbiol.">
        <title>The Global Catalogue of Microorganisms (GCM) 10K type strain sequencing project: providing services to taxonomists for standard genome sequencing and annotation.</title>
        <authorList>
            <consortium name="The Broad Institute Genomics Platform"/>
            <consortium name="The Broad Institute Genome Sequencing Center for Infectious Disease"/>
            <person name="Wu L."/>
            <person name="Ma J."/>
        </authorList>
    </citation>
    <scope>NUCLEOTIDE SEQUENCE [LARGE SCALE GENOMIC DNA]</scope>
    <source>
        <strain evidence="2">CCUG 53270</strain>
    </source>
</reference>
<comment type="caution">
    <text evidence="1">The sequence shown here is derived from an EMBL/GenBank/DDBJ whole genome shotgun (WGS) entry which is preliminary data.</text>
</comment>
<evidence type="ECO:0000313" key="2">
    <source>
        <dbReference type="Proteomes" id="UP001597180"/>
    </source>
</evidence>
<dbReference type="Proteomes" id="UP001597180">
    <property type="component" value="Unassembled WGS sequence"/>
</dbReference>
<dbReference type="EMBL" id="JBHTLU010000019">
    <property type="protein sequence ID" value="MFD1221452.1"/>
    <property type="molecule type" value="Genomic_DNA"/>
</dbReference>